<sequence>MFFLECFDLPADDEDPVLVQSPDKELTQYLSSNDTLESDGDVLLFWKKHQGTFPTLAAIVKNIYSIPASNTTVECLFSTSSNTISDRRTNLDAEKVNKLLFLNKNLLTLKELDLQQSLHIHEKRKLDYMARPSSSTNSSSVGGNDDDEEEIFCSSSTTKKARTFDGNEFCDEEVIDEQE</sequence>
<organism evidence="3 4">
    <name type="scientific">Rotaria socialis</name>
    <dbReference type="NCBI Taxonomy" id="392032"/>
    <lineage>
        <taxon>Eukaryota</taxon>
        <taxon>Metazoa</taxon>
        <taxon>Spiralia</taxon>
        <taxon>Gnathifera</taxon>
        <taxon>Rotifera</taxon>
        <taxon>Eurotatoria</taxon>
        <taxon>Bdelloidea</taxon>
        <taxon>Philodinida</taxon>
        <taxon>Philodinidae</taxon>
        <taxon>Rotaria</taxon>
    </lineage>
</organism>
<dbReference type="PANTHER" id="PTHR47611">
    <property type="entry name" value="HAT DIMERISATION DOMAIN, C-TERMINAL"/>
    <property type="match status" value="1"/>
</dbReference>
<dbReference type="InterPro" id="IPR008906">
    <property type="entry name" value="HATC_C_dom"/>
</dbReference>
<evidence type="ECO:0000256" key="1">
    <source>
        <dbReference type="SAM" id="MobiDB-lite"/>
    </source>
</evidence>
<dbReference type="EMBL" id="CAJOBS010001134">
    <property type="protein sequence ID" value="CAF4692481.1"/>
    <property type="molecule type" value="Genomic_DNA"/>
</dbReference>
<comment type="caution">
    <text evidence="3">The sequence shown here is derived from an EMBL/GenBank/DDBJ whole genome shotgun (WGS) entry which is preliminary data.</text>
</comment>
<gene>
    <name evidence="3" type="ORF">TOA249_LOCUS16541</name>
</gene>
<evidence type="ECO:0000259" key="2">
    <source>
        <dbReference type="Pfam" id="PF05699"/>
    </source>
</evidence>
<dbReference type="InterPro" id="IPR012337">
    <property type="entry name" value="RNaseH-like_sf"/>
</dbReference>
<dbReference type="AlphaFoldDB" id="A0A821I2Q4"/>
<dbReference type="Pfam" id="PF05699">
    <property type="entry name" value="Dimer_Tnp_hAT"/>
    <property type="match status" value="1"/>
</dbReference>
<dbReference type="Proteomes" id="UP000663838">
    <property type="component" value="Unassembled WGS sequence"/>
</dbReference>
<protein>
    <recommendedName>
        <fullName evidence="2">HAT C-terminal dimerisation domain-containing protein</fullName>
    </recommendedName>
</protein>
<dbReference type="PANTHER" id="PTHR47611:SF1">
    <property type="entry name" value="CCHC-TYPE DOMAIN-CONTAINING PROTEIN"/>
    <property type="match status" value="1"/>
</dbReference>
<evidence type="ECO:0000313" key="3">
    <source>
        <dbReference type="EMBL" id="CAF4692481.1"/>
    </source>
</evidence>
<accession>A0A821I2Q4</accession>
<dbReference type="SUPFAM" id="SSF53098">
    <property type="entry name" value="Ribonuclease H-like"/>
    <property type="match status" value="1"/>
</dbReference>
<proteinExistence type="predicted"/>
<feature type="domain" description="HAT C-terminal dimerisation" evidence="2">
    <location>
        <begin position="25"/>
        <end position="106"/>
    </location>
</feature>
<dbReference type="GO" id="GO:0046983">
    <property type="term" value="F:protein dimerization activity"/>
    <property type="evidence" value="ECO:0007669"/>
    <property type="project" value="InterPro"/>
</dbReference>
<name>A0A821I2Q4_9BILA</name>
<evidence type="ECO:0000313" key="4">
    <source>
        <dbReference type="Proteomes" id="UP000663838"/>
    </source>
</evidence>
<feature type="region of interest" description="Disordered" evidence="1">
    <location>
        <begin position="129"/>
        <end position="152"/>
    </location>
</feature>
<reference evidence="3" key="1">
    <citation type="submission" date="2021-02" db="EMBL/GenBank/DDBJ databases">
        <authorList>
            <person name="Nowell W R."/>
        </authorList>
    </citation>
    <scope>NUCLEOTIDE SEQUENCE</scope>
</reference>